<gene>
    <name evidence="1" type="ORF">DCL06_06210</name>
</gene>
<proteinExistence type="predicted"/>
<dbReference type="Proteomes" id="UP000260925">
    <property type="component" value="Unassembled WGS sequence"/>
</dbReference>
<protein>
    <submittedName>
        <fullName evidence="1">Uncharacterized protein</fullName>
    </submittedName>
</protein>
<sequence>MVNPQPDEWAEIPVDEIREGDVVMLNGYDRPMTVTEVYTPPDNRPAGAVGITTTANRPGQGFILNPLYSRVLVRKDRPVGDDWSLNRQETLW</sequence>
<evidence type="ECO:0000313" key="1">
    <source>
        <dbReference type="EMBL" id="HAF72523.1"/>
    </source>
</evidence>
<comment type="caution">
    <text evidence="1">The sequence shown here is derived from an EMBL/GenBank/DDBJ whole genome shotgun (WGS) entry which is preliminary data.</text>
</comment>
<evidence type="ECO:0000313" key="2">
    <source>
        <dbReference type="Proteomes" id="UP000260925"/>
    </source>
</evidence>
<organism evidence="1 2">
    <name type="scientific">Corynebacterium variabile</name>
    <dbReference type="NCBI Taxonomy" id="1727"/>
    <lineage>
        <taxon>Bacteria</taxon>
        <taxon>Bacillati</taxon>
        <taxon>Actinomycetota</taxon>
        <taxon>Actinomycetes</taxon>
        <taxon>Mycobacteriales</taxon>
        <taxon>Corynebacteriaceae</taxon>
        <taxon>Corynebacterium</taxon>
    </lineage>
</organism>
<reference evidence="1 2" key="1">
    <citation type="journal article" date="2018" name="Nat. Biotechnol.">
        <title>A standardized bacterial taxonomy based on genome phylogeny substantially revises the tree of life.</title>
        <authorList>
            <person name="Parks D.H."/>
            <person name="Chuvochina M."/>
            <person name="Waite D.W."/>
            <person name="Rinke C."/>
            <person name="Skarshewski A."/>
            <person name="Chaumeil P.A."/>
            <person name="Hugenholtz P."/>
        </authorList>
    </citation>
    <scope>NUCLEOTIDE SEQUENCE [LARGE SCALE GENOMIC DNA]</scope>
    <source>
        <strain evidence="1">UBA9851</strain>
    </source>
</reference>
<dbReference type="EMBL" id="DMDD01000139">
    <property type="protein sequence ID" value="HAF72523.1"/>
    <property type="molecule type" value="Genomic_DNA"/>
</dbReference>
<accession>A0A3B9QUC7</accession>
<dbReference type="AlphaFoldDB" id="A0A3B9QUC7"/>
<name>A0A3B9QUC7_9CORY</name>